<gene>
    <name evidence="1" type="ORF">E3C22_03005</name>
</gene>
<dbReference type="CDD" id="cd07067">
    <property type="entry name" value="HP_PGM_like"/>
    <property type="match status" value="1"/>
</dbReference>
<name>A0A4Y8RVG5_9HYPH</name>
<evidence type="ECO:0000313" key="1">
    <source>
        <dbReference type="EMBL" id="TFF27444.1"/>
    </source>
</evidence>
<dbReference type="InterPro" id="IPR029033">
    <property type="entry name" value="His_PPase_superfam"/>
</dbReference>
<dbReference type="PANTHER" id="PTHR47623:SF1">
    <property type="entry name" value="OS09G0287300 PROTEIN"/>
    <property type="match status" value="1"/>
</dbReference>
<dbReference type="PANTHER" id="PTHR47623">
    <property type="entry name" value="OS09G0287300 PROTEIN"/>
    <property type="match status" value="1"/>
</dbReference>
<dbReference type="Pfam" id="PF00300">
    <property type="entry name" value="His_Phos_1"/>
    <property type="match status" value="1"/>
</dbReference>
<evidence type="ECO:0000313" key="2">
    <source>
        <dbReference type="Proteomes" id="UP000298179"/>
    </source>
</evidence>
<dbReference type="SMART" id="SM00855">
    <property type="entry name" value="PGAM"/>
    <property type="match status" value="1"/>
</dbReference>
<dbReference type="AlphaFoldDB" id="A0A4Y8RVG5"/>
<comment type="caution">
    <text evidence="1">The sequence shown here is derived from an EMBL/GenBank/DDBJ whole genome shotgun (WGS) entry which is preliminary data.</text>
</comment>
<proteinExistence type="predicted"/>
<organism evidence="1 2">
    <name type="scientific">Jiella endophytica</name>
    <dbReference type="NCBI Taxonomy" id="2558362"/>
    <lineage>
        <taxon>Bacteria</taxon>
        <taxon>Pseudomonadati</taxon>
        <taxon>Pseudomonadota</taxon>
        <taxon>Alphaproteobacteria</taxon>
        <taxon>Hyphomicrobiales</taxon>
        <taxon>Aurantimonadaceae</taxon>
        <taxon>Jiella</taxon>
    </lineage>
</organism>
<dbReference type="OrthoDB" id="9810154at2"/>
<keyword evidence="2" id="KW-1185">Reference proteome</keyword>
<dbReference type="InterPro" id="IPR013078">
    <property type="entry name" value="His_Pase_superF_clade-1"/>
</dbReference>
<reference evidence="1 2" key="1">
    <citation type="submission" date="2019-03" db="EMBL/GenBank/DDBJ databases">
        <title>Jiella endophytica sp. nov., a novel endophytic bacterium isolated from root of Ficus microcarpa Linn. f.</title>
        <authorList>
            <person name="Tuo L."/>
        </authorList>
    </citation>
    <scope>NUCLEOTIDE SEQUENCE [LARGE SCALE GENOMIC DNA]</scope>
    <source>
        <strain evidence="1 2">CBS5Q-3</strain>
    </source>
</reference>
<dbReference type="RefSeq" id="WP_134760058.1">
    <property type="nucleotide sequence ID" value="NZ_SOZD01000001.1"/>
</dbReference>
<dbReference type="SUPFAM" id="SSF53254">
    <property type="entry name" value="Phosphoglycerate mutase-like"/>
    <property type="match status" value="1"/>
</dbReference>
<dbReference type="Gene3D" id="3.40.50.1240">
    <property type="entry name" value="Phosphoglycerate mutase-like"/>
    <property type="match status" value="1"/>
</dbReference>
<dbReference type="EMBL" id="SOZD01000001">
    <property type="protein sequence ID" value="TFF27444.1"/>
    <property type="molecule type" value="Genomic_DNA"/>
</dbReference>
<dbReference type="Proteomes" id="UP000298179">
    <property type="component" value="Unassembled WGS sequence"/>
</dbReference>
<protein>
    <submittedName>
        <fullName evidence="1">Histidine phosphatase family protein</fullName>
    </submittedName>
</protein>
<sequence>MSGAYGHHVLILRHAHSSWARPGQRDHQRPLDARGEEDAARLAKILVKEKLAIDAVVCSTATRAVDTLAALAPAIGDDVPTEYSDDLYALGTDAYFAAVKAEAKARALLVVGHNPMIEDFARSLAGKGETAALDAIAEGFPTSALAIVGLKTPLDEIGPGAGRLLRVIRP</sequence>
<accession>A0A4Y8RVG5</accession>